<keyword evidence="2" id="KW-1185">Reference proteome</keyword>
<dbReference type="KEGG" id="bbe:BBR47_16970"/>
<proteinExistence type="predicted"/>
<dbReference type="Proteomes" id="UP000001877">
    <property type="component" value="Chromosome"/>
</dbReference>
<dbReference type="HOGENOM" id="CLU_3305821_0_0_9"/>
<sequence>MIRHVSDNPVSHAPLAAGVVQNSLYFTHLSRLVPLRLSL</sequence>
<evidence type="ECO:0000313" key="1">
    <source>
        <dbReference type="EMBL" id="BAH42674.1"/>
    </source>
</evidence>
<dbReference type="EMBL" id="AP008955">
    <property type="protein sequence ID" value="BAH42674.1"/>
    <property type="molecule type" value="Genomic_DNA"/>
</dbReference>
<reference evidence="1 2" key="1">
    <citation type="submission" date="2005-03" db="EMBL/GenBank/DDBJ databases">
        <title>Brevibacillus brevis strain 47, complete genome.</title>
        <authorList>
            <person name="Hosoyama A."/>
            <person name="Yamada R."/>
            <person name="Hongo Y."/>
            <person name="Terui Y."/>
            <person name="Ankai A."/>
            <person name="Masuyama W."/>
            <person name="Sekiguchi M."/>
            <person name="Takeda T."/>
            <person name="Asano K."/>
            <person name="Ohji S."/>
            <person name="Ichikawa N."/>
            <person name="Narita S."/>
            <person name="Aoki N."/>
            <person name="Miura H."/>
            <person name="Matsushita S."/>
            <person name="Sekigawa T."/>
            <person name="Yamagata H."/>
            <person name="Yoshikawa H."/>
            <person name="Udaka S."/>
            <person name="Tanikawa S."/>
            <person name="Fujita N."/>
        </authorList>
    </citation>
    <scope>NUCLEOTIDE SEQUENCE [LARGE SCALE GENOMIC DNA]</scope>
    <source>
        <strain evidence="2">47 / JCM 6285 / NBRC 100599</strain>
    </source>
</reference>
<name>C0Z9K4_BREBN</name>
<evidence type="ECO:0000313" key="2">
    <source>
        <dbReference type="Proteomes" id="UP000001877"/>
    </source>
</evidence>
<gene>
    <name evidence="1" type="ordered locus">BBR47_16970</name>
</gene>
<organism evidence="1 2">
    <name type="scientific">Brevibacillus brevis (strain 47 / JCM 6285 / NBRC 100599)</name>
    <dbReference type="NCBI Taxonomy" id="358681"/>
    <lineage>
        <taxon>Bacteria</taxon>
        <taxon>Bacillati</taxon>
        <taxon>Bacillota</taxon>
        <taxon>Bacilli</taxon>
        <taxon>Bacillales</taxon>
        <taxon>Paenibacillaceae</taxon>
        <taxon>Brevibacillus</taxon>
    </lineage>
</organism>
<protein>
    <submittedName>
        <fullName evidence="1">Uncharacterized protein</fullName>
    </submittedName>
</protein>
<accession>C0Z9K4</accession>
<dbReference type="AlphaFoldDB" id="C0Z9K4"/>